<keyword evidence="5" id="KW-0256">Endoplasmic reticulum</keyword>
<proteinExistence type="inferred from homology"/>
<dbReference type="RefSeq" id="XP_038779617.1">
    <property type="nucleotide sequence ID" value="XM_038923689.1"/>
</dbReference>
<protein>
    <recommendedName>
        <fullName evidence="3">ER membrane protein complex subunit 4</fullName>
    </recommendedName>
</protein>
<dbReference type="AlphaFoldDB" id="A0A875S807"/>
<accession>A0A875S807</accession>
<dbReference type="InterPro" id="IPR009445">
    <property type="entry name" value="TMEM85/Emc4"/>
</dbReference>
<dbReference type="PANTHER" id="PTHR19315">
    <property type="entry name" value="ER MEMBRANE PROTEIN COMPLEX SUBUNIT 4"/>
    <property type="match status" value="1"/>
</dbReference>
<comment type="subcellular location">
    <subcellularLocation>
        <location evidence="1">Endoplasmic reticulum membrane</location>
        <topology evidence="1">Multi-pass membrane protein</topology>
    </subcellularLocation>
</comment>
<comment type="similarity">
    <text evidence="2">Belongs to the EMC4 family.</text>
</comment>
<evidence type="ECO:0000256" key="6">
    <source>
        <dbReference type="ARBA" id="ARBA00022989"/>
    </source>
</evidence>
<evidence type="ECO:0000313" key="10">
    <source>
        <dbReference type="Proteomes" id="UP000662931"/>
    </source>
</evidence>
<evidence type="ECO:0000256" key="2">
    <source>
        <dbReference type="ARBA" id="ARBA00007715"/>
    </source>
</evidence>
<evidence type="ECO:0000256" key="5">
    <source>
        <dbReference type="ARBA" id="ARBA00022824"/>
    </source>
</evidence>
<sequence>MKMVSTDNRRTNKKHKQKDEALESLKMKKLWEMAIQPSKNIPMNAIMMYMTPNSIQIISIMMMVMLFVGSLKDIFAVQKKFKNAQVNSRYDFFVLKGIYVLCCSGNLLVGLWKLNAMGLIPNQSSDWLTWETKLGNDQTVVL</sequence>
<dbReference type="KEGG" id="bnn:FOA43_003438"/>
<name>A0A875S807_EENNA</name>
<dbReference type="Pfam" id="PF06417">
    <property type="entry name" value="EMC4"/>
    <property type="match status" value="1"/>
</dbReference>
<evidence type="ECO:0000313" key="9">
    <source>
        <dbReference type="EMBL" id="QPG76052.1"/>
    </source>
</evidence>
<organism evidence="9 10">
    <name type="scientific">Eeniella nana</name>
    <name type="common">Yeast</name>
    <name type="synonym">Brettanomyces nanus</name>
    <dbReference type="NCBI Taxonomy" id="13502"/>
    <lineage>
        <taxon>Eukaryota</taxon>
        <taxon>Fungi</taxon>
        <taxon>Dikarya</taxon>
        <taxon>Ascomycota</taxon>
        <taxon>Saccharomycotina</taxon>
        <taxon>Pichiomycetes</taxon>
        <taxon>Pichiales</taxon>
        <taxon>Pichiaceae</taxon>
        <taxon>Brettanomyces</taxon>
    </lineage>
</organism>
<keyword evidence="7 8" id="KW-0472">Membrane</keyword>
<dbReference type="Proteomes" id="UP000662931">
    <property type="component" value="Chromosome 4"/>
</dbReference>
<keyword evidence="10" id="KW-1185">Reference proteome</keyword>
<dbReference type="GO" id="GO:0005789">
    <property type="term" value="C:endoplasmic reticulum membrane"/>
    <property type="evidence" value="ECO:0007669"/>
    <property type="project" value="UniProtKB-SubCell"/>
</dbReference>
<keyword evidence="4 8" id="KW-0812">Transmembrane</keyword>
<evidence type="ECO:0000256" key="3">
    <source>
        <dbReference type="ARBA" id="ARBA00020820"/>
    </source>
</evidence>
<dbReference type="EMBL" id="CP064815">
    <property type="protein sequence ID" value="QPG76052.1"/>
    <property type="molecule type" value="Genomic_DNA"/>
</dbReference>
<keyword evidence="6 8" id="KW-1133">Transmembrane helix</keyword>
<dbReference type="GeneID" id="62196838"/>
<evidence type="ECO:0000256" key="8">
    <source>
        <dbReference type="SAM" id="Phobius"/>
    </source>
</evidence>
<dbReference type="OrthoDB" id="369569at2759"/>
<gene>
    <name evidence="9" type="ORF">FOA43_003438</name>
</gene>
<reference evidence="9" key="1">
    <citation type="submission" date="2020-10" db="EMBL/GenBank/DDBJ databases">
        <authorList>
            <person name="Roach M.J.R."/>
        </authorList>
    </citation>
    <scope>NUCLEOTIDE SEQUENCE</scope>
    <source>
        <strain evidence="9">CBS 1945</strain>
    </source>
</reference>
<evidence type="ECO:0000256" key="7">
    <source>
        <dbReference type="ARBA" id="ARBA00023136"/>
    </source>
</evidence>
<feature type="transmembrane region" description="Helical" evidence="8">
    <location>
        <begin position="92"/>
        <end position="112"/>
    </location>
</feature>
<evidence type="ECO:0000256" key="4">
    <source>
        <dbReference type="ARBA" id="ARBA00022692"/>
    </source>
</evidence>
<evidence type="ECO:0000256" key="1">
    <source>
        <dbReference type="ARBA" id="ARBA00004477"/>
    </source>
</evidence>